<gene>
    <name evidence="5" type="ORF">LOT_1067</name>
</gene>
<evidence type="ECO:0000256" key="2">
    <source>
        <dbReference type="ARBA" id="ARBA00023125"/>
    </source>
</evidence>
<dbReference type="GO" id="GO:0003700">
    <property type="term" value="F:DNA-binding transcription factor activity"/>
    <property type="evidence" value="ECO:0007669"/>
    <property type="project" value="InterPro"/>
</dbReference>
<dbReference type="InterPro" id="IPR018060">
    <property type="entry name" value="HTH_AraC"/>
</dbReference>
<evidence type="ECO:0000313" key="5">
    <source>
        <dbReference type="EMBL" id="GAD16529.1"/>
    </source>
</evidence>
<feature type="domain" description="HTH araC/xylS-type" evidence="4">
    <location>
        <begin position="301"/>
        <end position="399"/>
    </location>
</feature>
<evidence type="ECO:0000259" key="4">
    <source>
        <dbReference type="PROSITE" id="PS01124"/>
    </source>
</evidence>
<dbReference type="RefSeq" id="WP_020280980.1">
    <property type="nucleotide sequence ID" value="NZ_AZED01000013.1"/>
</dbReference>
<organism evidence="5 6">
    <name type="scientific">Lentilactobacillus otakiensis DSM 19908 = JCM 15040</name>
    <dbReference type="NCBI Taxonomy" id="1423780"/>
    <lineage>
        <taxon>Bacteria</taxon>
        <taxon>Bacillati</taxon>
        <taxon>Bacillota</taxon>
        <taxon>Bacilli</taxon>
        <taxon>Lactobacillales</taxon>
        <taxon>Lactobacillaceae</taxon>
        <taxon>Lentilactobacillus</taxon>
    </lineage>
</organism>
<dbReference type="Gene3D" id="1.10.10.60">
    <property type="entry name" value="Homeodomain-like"/>
    <property type="match status" value="2"/>
</dbReference>
<dbReference type="GeneID" id="301048128"/>
<keyword evidence="2" id="KW-0238">DNA-binding</keyword>
<dbReference type="SUPFAM" id="SSF46689">
    <property type="entry name" value="Homeodomain-like"/>
    <property type="match status" value="2"/>
</dbReference>
<dbReference type="PANTHER" id="PTHR43280:SF2">
    <property type="entry name" value="HTH-TYPE TRANSCRIPTIONAL REGULATOR EXSA"/>
    <property type="match status" value="1"/>
</dbReference>
<dbReference type="PANTHER" id="PTHR43280">
    <property type="entry name" value="ARAC-FAMILY TRANSCRIPTIONAL REGULATOR"/>
    <property type="match status" value="1"/>
</dbReference>
<name>S4NCJ2_9LACO</name>
<dbReference type="PROSITE" id="PS00041">
    <property type="entry name" value="HTH_ARAC_FAMILY_1"/>
    <property type="match status" value="1"/>
</dbReference>
<dbReference type="STRING" id="1423780.FD05_GL000864"/>
<dbReference type="InterPro" id="IPR009057">
    <property type="entry name" value="Homeodomain-like_sf"/>
</dbReference>
<dbReference type="InterPro" id="IPR018062">
    <property type="entry name" value="HTH_AraC-typ_CS"/>
</dbReference>
<keyword evidence="1" id="KW-0805">Transcription regulation</keyword>
<accession>S4NCJ2</accession>
<keyword evidence="3" id="KW-0804">Transcription</keyword>
<dbReference type="Proteomes" id="UP000016361">
    <property type="component" value="Unassembled WGS sequence"/>
</dbReference>
<protein>
    <submittedName>
        <fullName evidence="5">AraC family transcriptional regulator</fullName>
    </submittedName>
</protein>
<dbReference type="OrthoDB" id="62429at2"/>
<proteinExistence type="predicted"/>
<evidence type="ECO:0000256" key="3">
    <source>
        <dbReference type="ARBA" id="ARBA00023163"/>
    </source>
</evidence>
<dbReference type="AlphaFoldDB" id="S4NCJ2"/>
<dbReference type="GO" id="GO:0043565">
    <property type="term" value="F:sequence-specific DNA binding"/>
    <property type="evidence" value="ECO:0007669"/>
    <property type="project" value="InterPro"/>
</dbReference>
<comment type="caution">
    <text evidence="5">The sequence shown here is derived from an EMBL/GenBank/DDBJ whole genome shotgun (WGS) entry which is preliminary data.</text>
</comment>
<reference evidence="6" key="1">
    <citation type="journal article" date="2013" name="Genome Announc.">
        <title>Draft Genome Sequence of D-Branched-Chain Amino Acid Producer Lactobacillus otakiensis JCM 15040T, Isolated from a Traditional Japanese Pickle.</title>
        <authorList>
            <person name="Doi K."/>
            <person name="Mori K."/>
            <person name="Mutaguchi Y."/>
            <person name="Tashiro K."/>
            <person name="Fujino Y."/>
            <person name="Ohmori T."/>
            <person name="Kuhara S."/>
            <person name="Ohshima T."/>
        </authorList>
    </citation>
    <scope>NUCLEOTIDE SEQUENCE [LARGE SCALE GENOMIC DNA]</scope>
    <source>
        <strain evidence="6">JCM 15040</strain>
    </source>
</reference>
<evidence type="ECO:0000256" key="1">
    <source>
        <dbReference type="ARBA" id="ARBA00023015"/>
    </source>
</evidence>
<dbReference type="PATRIC" id="fig|1423780.4.peg.867"/>
<evidence type="ECO:0000313" key="6">
    <source>
        <dbReference type="Proteomes" id="UP000016361"/>
    </source>
</evidence>
<dbReference type="PROSITE" id="PS01124">
    <property type="entry name" value="HTH_ARAC_FAMILY_2"/>
    <property type="match status" value="1"/>
</dbReference>
<keyword evidence="6" id="KW-1185">Reference proteome</keyword>
<dbReference type="PRINTS" id="PR00032">
    <property type="entry name" value="HTHARAC"/>
</dbReference>
<dbReference type="eggNOG" id="COG2207">
    <property type="taxonomic scope" value="Bacteria"/>
</dbReference>
<sequence>MGFKDYQSIAELIHSLTQIDVVIFQTDGTPAVRVQENTLPAFQRLSELREILARTRRLQTNDFLTFIDSAQLTYLAVVLPSFSIGGTVILGPFLTTILSTNEINHIMVTNNSTVSERTQLTQLYQSLPVLAENQVTDLASLTINLFAKPLTPINSKVKLSHRQFHEKSFTTVNAEHRQQIEANYVNEDKITNAIASGDENKVHELNATVTKIFDSFSNRIPGNPLRSAKNICFVFNTVCRIAAHKGGVHPFYLNDISEKYALLIERQSTLQGLHQLVTDMTHEYCQLVISVSTAGYSPMIKQTADYILLNLGHPIALSQIAESIGTNPSYLSRKFKQETGMTITDYINFRRISVAKQYLVTPKLAITDIALMSGFNDLNYFIRVFKKVVGETPSQFRRKTTGSAIEK</sequence>
<dbReference type="Pfam" id="PF12833">
    <property type="entry name" value="HTH_18"/>
    <property type="match status" value="1"/>
</dbReference>
<dbReference type="SMART" id="SM00342">
    <property type="entry name" value="HTH_ARAC"/>
    <property type="match status" value="1"/>
</dbReference>
<dbReference type="InterPro" id="IPR020449">
    <property type="entry name" value="Tscrpt_reg_AraC-type_HTH"/>
</dbReference>
<dbReference type="EMBL" id="BASH01000003">
    <property type="protein sequence ID" value="GAD16529.1"/>
    <property type="molecule type" value="Genomic_DNA"/>
</dbReference>